<dbReference type="OrthoDB" id="1896041at2759"/>
<keyword evidence="9" id="KW-0433">Leucine-rich repeat</keyword>
<dbReference type="GO" id="GO:0004674">
    <property type="term" value="F:protein serine/threonine kinase activity"/>
    <property type="evidence" value="ECO:0007669"/>
    <property type="project" value="UniProtKB-KW"/>
</dbReference>
<comment type="similarity">
    <text evidence="3">Belongs to the RLP family.</text>
</comment>
<comment type="similarity">
    <text evidence="2">Belongs to the protein kinase superfamily. Ser/Thr protein kinase family.</text>
</comment>
<evidence type="ECO:0000256" key="1">
    <source>
        <dbReference type="ARBA" id="ARBA00004251"/>
    </source>
</evidence>
<evidence type="ECO:0000256" key="20">
    <source>
        <dbReference type="ARBA" id="ARBA00023180"/>
    </source>
</evidence>
<dbReference type="FunFam" id="3.80.10.10:FF:000095">
    <property type="entry name" value="LRR receptor-like serine/threonine-protein kinase GSO1"/>
    <property type="match status" value="1"/>
</dbReference>
<dbReference type="Gene3D" id="3.80.10.10">
    <property type="entry name" value="Ribonuclease Inhibitor"/>
    <property type="match status" value="4"/>
</dbReference>
<dbReference type="GO" id="GO:0005886">
    <property type="term" value="C:plasma membrane"/>
    <property type="evidence" value="ECO:0007669"/>
    <property type="project" value="UniProtKB-SubCell"/>
</dbReference>
<dbReference type="EC" id="2.7.11.1" evidence="4"/>
<evidence type="ECO:0000313" key="27">
    <source>
        <dbReference type="EMBL" id="KZN08417.1"/>
    </source>
</evidence>
<keyword evidence="15" id="KW-0418">Kinase</keyword>
<dbReference type="PRINTS" id="PR00019">
    <property type="entry name" value="LEURICHRPT"/>
</dbReference>
<name>A0A166G0W0_DAUCS</name>
<dbReference type="InterPro" id="IPR008271">
    <property type="entry name" value="Ser/Thr_kinase_AS"/>
</dbReference>
<comment type="catalytic activity">
    <reaction evidence="21">
        <text>L-threonyl-[protein] + ATP = O-phospho-L-threonyl-[protein] + ADP + H(+)</text>
        <dbReference type="Rhea" id="RHEA:46608"/>
        <dbReference type="Rhea" id="RHEA-COMP:11060"/>
        <dbReference type="Rhea" id="RHEA-COMP:11605"/>
        <dbReference type="ChEBI" id="CHEBI:15378"/>
        <dbReference type="ChEBI" id="CHEBI:30013"/>
        <dbReference type="ChEBI" id="CHEBI:30616"/>
        <dbReference type="ChEBI" id="CHEBI:61977"/>
        <dbReference type="ChEBI" id="CHEBI:456216"/>
        <dbReference type="EC" id="2.7.11.1"/>
    </reaction>
</comment>
<sequence length="1038" mass="114349">MALSQHLLFTLFFFIYSTTLLASVSQDKTSLLSLKKNIYDDPFSLLTNWKSNTDHCQWYGITCDSLTGRVIAVNITGNISGYLAGSVGDLSELRVLSIPDNVFSGEIPVQVGNLRLLRVLELQRNNFSGVIPNSIRYMSSLVIVNLSNNSLSGQIPDGLIGFGSLSEIDLSNNGLTRGLLIGGNCLFLIHLKLSNNFFVDQIPGEIGKCLNLRTLLLDGNIFQGQIPEEIGGLLELRVLDVSRNSLTDKIPKELGNCLKLSVLVLTNLVDFSEDGDSSMGIFRGEFNAFEGGIPYEVFSLPNLHVLWAPRGNFGGQLPSYWNQSCSLRVLNLGQNKFTGLLHESIVVRCENITFLDLSDNALQGVLPLQLPVPCMLYFNVSGNSLSGLLPRFSNTSCRSSLNSYNELLDEENVIQESYSGKPIWIEQIIVDNYVIAHDFSWNSFVGPLTSFSIVNEFLAKGVISYKLFLNNNNFTGSLPGNLFPGCNHIRTFFINLSANRISGIIYPEMLLNCLKITELVAADNLVEGSLPAEVGSLKMLRRLDLSKNRLSGSLPDQLGELEDLTGILLGENNFSGIIPRQLGHLASLMILNLSQNSMTGSIPLTLENASNLEILLLDHNTFSGEIPLFFSNLSRLTQLDLSFNNLSGHIPHFQNFTDCSSFIGNKLLNSCPDQYSMPPASDPVQLAVHKSSNKSKLRTFVIVMVSSASFVLLVLAVVFLVFLHGRRKLSRITSLRIKGLVTFSDTPVELNYDNVVEATGNFSISNLIGAGGFGSTYRAELAPGFIVAVKRLSIGRFQGIQQFDAEIRTLGRLQHKNLVTLIGYYVGEEEMFLVYNYLSGGNLETFIHEKSGSLAQWPVIYKIAIHIADALAFLHNSCVPRIVHRDIKPSNILLDEELNAYISDFGLARLLEVSETHATTNVAGTFGYVAPEYATTCRVSDKADVYSFGVVLLELISGKKSLDPSFSNYGNGFNIVGWARLLIKEGRPVEMFSLELWASGPHENLLGMLRLAAACTVESLPVRPTMKQVLDKLKELQP</sequence>
<evidence type="ECO:0000259" key="26">
    <source>
        <dbReference type="PROSITE" id="PS50011"/>
    </source>
</evidence>
<keyword evidence="10" id="KW-0808">Transferase</keyword>
<dbReference type="Pfam" id="PF13855">
    <property type="entry name" value="LRR_8"/>
    <property type="match status" value="2"/>
</dbReference>
<feature type="binding site" evidence="23">
    <location>
        <position position="790"/>
    </location>
    <ligand>
        <name>ATP</name>
        <dbReference type="ChEBI" id="CHEBI:30616"/>
    </ligand>
</feature>
<evidence type="ECO:0000256" key="14">
    <source>
        <dbReference type="ARBA" id="ARBA00022741"/>
    </source>
</evidence>
<dbReference type="SMART" id="SM00369">
    <property type="entry name" value="LRR_TYP"/>
    <property type="match status" value="5"/>
</dbReference>
<keyword evidence="20" id="KW-0325">Glycoprotein</keyword>
<dbReference type="SUPFAM" id="SSF56112">
    <property type="entry name" value="Protein kinase-like (PK-like)"/>
    <property type="match status" value="1"/>
</dbReference>
<dbReference type="InterPro" id="IPR001611">
    <property type="entry name" value="Leu-rich_rpt"/>
</dbReference>
<evidence type="ECO:0000256" key="6">
    <source>
        <dbReference type="ARBA" id="ARBA00022475"/>
    </source>
</evidence>
<dbReference type="PROSITE" id="PS00108">
    <property type="entry name" value="PROTEIN_KINASE_ST"/>
    <property type="match status" value="1"/>
</dbReference>
<organism evidence="27">
    <name type="scientific">Daucus carota subsp. sativus</name>
    <name type="common">Carrot</name>
    <dbReference type="NCBI Taxonomy" id="79200"/>
    <lineage>
        <taxon>Eukaryota</taxon>
        <taxon>Viridiplantae</taxon>
        <taxon>Streptophyta</taxon>
        <taxon>Embryophyta</taxon>
        <taxon>Tracheophyta</taxon>
        <taxon>Spermatophyta</taxon>
        <taxon>Magnoliopsida</taxon>
        <taxon>eudicotyledons</taxon>
        <taxon>Gunneridae</taxon>
        <taxon>Pentapetalae</taxon>
        <taxon>asterids</taxon>
        <taxon>campanulids</taxon>
        <taxon>Apiales</taxon>
        <taxon>Apiaceae</taxon>
        <taxon>Apioideae</taxon>
        <taxon>Scandiceae</taxon>
        <taxon>Daucinae</taxon>
        <taxon>Daucus</taxon>
        <taxon>Daucus sect. Daucus</taxon>
    </lineage>
</organism>
<evidence type="ECO:0000256" key="13">
    <source>
        <dbReference type="ARBA" id="ARBA00022737"/>
    </source>
</evidence>
<dbReference type="InterPro" id="IPR013210">
    <property type="entry name" value="LRR_N_plant-typ"/>
</dbReference>
<dbReference type="GO" id="GO:0009945">
    <property type="term" value="P:radial axis specification"/>
    <property type="evidence" value="ECO:0007669"/>
    <property type="project" value="UniProtKB-ARBA"/>
</dbReference>
<dbReference type="SUPFAM" id="SSF52058">
    <property type="entry name" value="L domain-like"/>
    <property type="match status" value="2"/>
</dbReference>
<dbReference type="Pfam" id="PF00069">
    <property type="entry name" value="Pkinase"/>
    <property type="match status" value="1"/>
</dbReference>
<dbReference type="FunFam" id="1.10.510.10:FF:000192">
    <property type="entry name" value="LRR receptor-like serine/threonine-protein kinase RPK2"/>
    <property type="match status" value="1"/>
</dbReference>
<dbReference type="SMART" id="SM00220">
    <property type="entry name" value="S_TKc"/>
    <property type="match status" value="1"/>
</dbReference>
<dbReference type="InterPro" id="IPR003591">
    <property type="entry name" value="Leu-rich_rpt_typical-subtyp"/>
</dbReference>
<keyword evidence="5" id="KW-0217">Developmental protein</keyword>
<dbReference type="InterPro" id="IPR000719">
    <property type="entry name" value="Prot_kinase_dom"/>
</dbReference>
<dbReference type="Gene3D" id="3.30.200.20">
    <property type="entry name" value="Phosphorylase Kinase, domain 1"/>
    <property type="match status" value="1"/>
</dbReference>
<evidence type="ECO:0000256" key="9">
    <source>
        <dbReference type="ARBA" id="ARBA00022614"/>
    </source>
</evidence>
<feature type="signal peptide" evidence="25">
    <location>
        <begin position="1"/>
        <end position="22"/>
    </location>
</feature>
<evidence type="ECO:0000256" key="7">
    <source>
        <dbReference type="ARBA" id="ARBA00022527"/>
    </source>
</evidence>
<evidence type="ECO:0000256" key="2">
    <source>
        <dbReference type="ARBA" id="ARBA00008684"/>
    </source>
</evidence>
<protein>
    <recommendedName>
        <fullName evidence="4">non-specific serine/threonine protein kinase</fullName>
        <ecNumber evidence="4">2.7.11.1</ecNumber>
    </recommendedName>
</protein>
<dbReference type="OMA" id="HDFSWNS"/>
<dbReference type="CDD" id="cd14066">
    <property type="entry name" value="STKc_IRAK"/>
    <property type="match status" value="1"/>
</dbReference>
<dbReference type="EMBL" id="LNRQ01000001">
    <property type="protein sequence ID" value="KZN08417.1"/>
    <property type="molecule type" value="Genomic_DNA"/>
</dbReference>
<keyword evidence="6" id="KW-1003">Cell membrane</keyword>
<comment type="catalytic activity">
    <reaction evidence="22">
        <text>L-seryl-[protein] + ATP = O-phospho-L-seryl-[protein] + ADP + H(+)</text>
        <dbReference type="Rhea" id="RHEA:17989"/>
        <dbReference type="Rhea" id="RHEA-COMP:9863"/>
        <dbReference type="Rhea" id="RHEA-COMP:11604"/>
        <dbReference type="ChEBI" id="CHEBI:15378"/>
        <dbReference type="ChEBI" id="CHEBI:29999"/>
        <dbReference type="ChEBI" id="CHEBI:30616"/>
        <dbReference type="ChEBI" id="CHEBI:83421"/>
        <dbReference type="ChEBI" id="CHEBI:456216"/>
        <dbReference type="EC" id="2.7.11.1"/>
    </reaction>
</comment>
<keyword evidence="19" id="KW-0675">Receptor</keyword>
<dbReference type="FunFam" id="3.80.10.10:FF:000275">
    <property type="entry name" value="Leucine-rich repeat receptor-like protein kinase"/>
    <property type="match status" value="1"/>
</dbReference>
<dbReference type="Pfam" id="PF08263">
    <property type="entry name" value="LRRNT_2"/>
    <property type="match status" value="1"/>
</dbReference>
<dbReference type="GO" id="GO:0005524">
    <property type="term" value="F:ATP binding"/>
    <property type="evidence" value="ECO:0007669"/>
    <property type="project" value="UniProtKB-UniRule"/>
</dbReference>
<feature type="chain" id="PRO_5007873639" description="non-specific serine/threonine protein kinase" evidence="25">
    <location>
        <begin position="23"/>
        <end position="1038"/>
    </location>
</feature>
<evidence type="ECO:0000256" key="21">
    <source>
        <dbReference type="ARBA" id="ARBA00047899"/>
    </source>
</evidence>
<keyword evidence="11 24" id="KW-0812">Transmembrane</keyword>
<dbReference type="GO" id="GO:0009942">
    <property type="term" value="P:longitudinal axis specification"/>
    <property type="evidence" value="ECO:0007669"/>
    <property type="project" value="UniProtKB-ARBA"/>
</dbReference>
<keyword evidence="7" id="KW-0723">Serine/threonine-protein kinase</keyword>
<dbReference type="Gramene" id="KZN08417">
    <property type="protein sequence ID" value="KZN08417"/>
    <property type="gene ID" value="DCAR_000963"/>
</dbReference>
<dbReference type="GO" id="GO:0051707">
    <property type="term" value="P:response to other organism"/>
    <property type="evidence" value="ECO:0007669"/>
    <property type="project" value="UniProtKB-ARBA"/>
</dbReference>
<dbReference type="PROSITE" id="PS50011">
    <property type="entry name" value="PROTEIN_KINASE_DOM"/>
    <property type="match status" value="1"/>
</dbReference>
<dbReference type="KEGG" id="dcr:108205264"/>
<dbReference type="Pfam" id="PF00560">
    <property type="entry name" value="LRR_1"/>
    <property type="match status" value="4"/>
</dbReference>
<keyword evidence="13" id="KW-0677">Repeat</keyword>
<evidence type="ECO:0000256" key="23">
    <source>
        <dbReference type="PROSITE-ProRule" id="PRU10141"/>
    </source>
</evidence>
<evidence type="ECO:0000256" key="16">
    <source>
        <dbReference type="ARBA" id="ARBA00022840"/>
    </source>
</evidence>
<accession>A0A166G0W0</accession>
<dbReference type="AlphaFoldDB" id="A0A166G0W0"/>
<evidence type="ECO:0000256" key="24">
    <source>
        <dbReference type="SAM" id="Phobius"/>
    </source>
</evidence>
<evidence type="ECO:0000256" key="4">
    <source>
        <dbReference type="ARBA" id="ARBA00012513"/>
    </source>
</evidence>
<evidence type="ECO:0000256" key="22">
    <source>
        <dbReference type="ARBA" id="ARBA00048679"/>
    </source>
</evidence>
<evidence type="ECO:0000313" key="28">
    <source>
        <dbReference type="EMBL" id="WOG81769.1"/>
    </source>
</evidence>
<dbReference type="InterPro" id="IPR032675">
    <property type="entry name" value="LRR_dom_sf"/>
</dbReference>
<keyword evidence="29" id="KW-1185">Reference proteome</keyword>
<feature type="domain" description="Protein kinase" evidence="26">
    <location>
        <begin position="762"/>
        <end position="1038"/>
    </location>
</feature>
<evidence type="ECO:0000256" key="18">
    <source>
        <dbReference type="ARBA" id="ARBA00023136"/>
    </source>
</evidence>
<keyword evidence="12 25" id="KW-0732">Signal</keyword>
<evidence type="ECO:0000256" key="15">
    <source>
        <dbReference type="ARBA" id="ARBA00022777"/>
    </source>
</evidence>
<evidence type="ECO:0000256" key="19">
    <source>
        <dbReference type="ARBA" id="ARBA00023170"/>
    </source>
</evidence>
<dbReference type="PANTHER" id="PTHR48056">
    <property type="entry name" value="LRR RECEPTOR-LIKE SERINE/THREONINE-PROTEIN KINASE-RELATED"/>
    <property type="match status" value="1"/>
</dbReference>
<dbReference type="GO" id="GO:0009409">
    <property type="term" value="P:response to cold"/>
    <property type="evidence" value="ECO:0007669"/>
    <property type="project" value="UniProtKB-ARBA"/>
</dbReference>
<dbReference type="InterPro" id="IPR050647">
    <property type="entry name" value="Plant_LRR-RLKs"/>
</dbReference>
<keyword evidence="18 24" id="KW-0472">Membrane</keyword>
<keyword evidence="16 23" id="KW-0067">ATP-binding</keyword>
<evidence type="ECO:0000256" key="12">
    <source>
        <dbReference type="ARBA" id="ARBA00022729"/>
    </source>
</evidence>
<dbReference type="Proteomes" id="UP000077755">
    <property type="component" value="Chromosome 1"/>
</dbReference>
<feature type="transmembrane region" description="Helical" evidence="24">
    <location>
        <begin position="700"/>
        <end position="723"/>
    </location>
</feature>
<keyword evidence="17 24" id="KW-1133">Transmembrane helix</keyword>
<evidence type="ECO:0000313" key="29">
    <source>
        <dbReference type="Proteomes" id="UP000077755"/>
    </source>
</evidence>
<evidence type="ECO:0000256" key="3">
    <source>
        <dbReference type="ARBA" id="ARBA00009592"/>
    </source>
</evidence>
<dbReference type="GO" id="GO:0006952">
    <property type="term" value="P:defense response"/>
    <property type="evidence" value="ECO:0007669"/>
    <property type="project" value="UniProtKB-ARBA"/>
</dbReference>
<dbReference type="InterPro" id="IPR017441">
    <property type="entry name" value="Protein_kinase_ATP_BS"/>
</dbReference>
<dbReference type="InterPro" id="IPR011009">
    <property type="entry name" value="Kinase-like_dom_sf"/>
</dbReference>
<evidence type="ECO:0000256" key="11">
    <source>
        <dbReference type="ARBA" id="ARBA00022692"/>
    </source>
</evidence>
<evidence type="ECO:0000256" key="10">
    <source>
        <dbReference type="ARBA" id="ARBA00022679"/>
    </source>
</evidence>
<evidence type="ECO:0000256" key="17">
    <source>
        <dbReference type="ARBA" id="ARBA00022989"/>
    </source>
</evidence>
<dbReference type="FunFam" id="3.80.10.10:FF:000041">
    <property type="entry name" value="LRR receptor-like serine/threonine-protein kinase ERECTA"/>
    <property type="match status" value="1"/>
</dbReference>
<gene>
    <name evidence="27" type="ORF">DCAR_000963</name>
    <name evidence="28" type="ORF">DCAR_0100920</name>
</gene>
<dbReference type="GO" id="GO:0048508">
    <property type="term" value="P:embryonic meristem development"/>
    <property type="evidence" value="ECO:0007669"/>
    <property type="project" value="UniProtKB-ARBA"/>
</dbReference>
<keyword evidence="14 23" id="KW-0547">Nucleotide-binding</keyword>
<dbReference type="PANTHER" id="PTHR48056:SF63">
    <property type="entry name" value="PROTEIN KINASE DOMAIN-CONTAINING PROTEIN"/>
    <property type="match status" value="1"/>
</dbReference>
<comment type="subcellular location">
    <subcellularLocation>
        <location evidence="1">Cell membrane</location>
        <topology evidence="1">Single-pass type I membrane protein</topology>
    </subcellularLocation>
</comment>
<dbReference type="FunFam" id="3.30.200.20:FF:000260">
    <property type="entry name" value="LRR receptor-like serine/threonine-protein kinase RPK2"/>
    <property type="match status" value="1"/>
</dbReference>
<dbReference type="EMBL" id="CP093343">
    <property type="protein sequence ID" value="WOG81769.1"/>
    <property type="molecule type" value="Genomic_DNA"/>
</dbReference>
<proteinExistence type="inferred from homology"/>
<evidence type="ECO:0000256" key="8">
    <source>
        <dbReference type="ARBA" id="ARBA00022553"/>
    </source>
</evidence>
<dbReference type="Gene3D" id="1.10.510.10">
    <property type="entry name" value="Transferase(Phosphotransferase) domain 1"/>
    <property type="match status" value="1"/>
</dbReference>
<evidence type="ECO:0000256" key="5">
    <source>
        <dbReference type="ARBA" id="ARBA00022473"/>
    </source>
</evidence>
<evidence type="ECO:0000256" key="25">
    <source>
        <dbReference type="SAM" id="SignalP"/>
    </source>
</evidence>
<reference evidence="28" key="2">
    <citation type="submission" date="2022-03" db="EMBL/GenBank/DDBJ databases">
        <title>Draft title - Genomic analysis of global carrot germplasm unveils the trajectory of domestication and the origin of high carotenoid orange carrot.</title>
        <authorList>
            <person name="Iorizzo M."/>
            <person name="Ellison S."/>
            <person name="Senalik D."/>
            <person name="Macko-Podgorni A."/>
            <person name="Grzebelus D."/>
            <person name="Bostan H."/>
            <person name="Rolling W."/>
            <person name="Curaba J."/>
            <person name="Simon P."/>
        </authorList>
    </citation>
    <scope>NUCLEOTIDE SEQUENCE</scope>
    <source>
        <tissue evidence="28">Leaf</tissue>
    </source>
</reference>
<dbReference type="PROSITE" id="PS00107">
    <property type="entry name" value="PROTEIN_KINASE_ATP"/>
    <property type="match status" value="1"/>
</dbReference>
<dbReference type="GO" id="GO:0009414">
    <property type="term" value="P:response to water deprivation"/>
    <property type="evidence" value="ECO:0007669"/>
    <property type="project" value="UniProtKB-ARBA"/>
</dbReference>
<reference evidence="27" key="1">
    <citation type="journal article" date="2016" name="Nat. Genet.">
        <title>A high-quality carrot genome assembly provides new insights into carotenoid accumulation and asterid genome evolution.</title>
        <authorList>
            <person name="Iorizzo M."/>
            <person name="Ellison S."/>
            <person name="Senalik D."/>
            <person name="Zeng P."/>
            <person name="Satapoomin P."/>
            <person name="Huang J."/>
            <person name="Bowman M."/>
            <person name="Iovene M."/>
            <person name="Sanseverino W."/>
            <person name="Cavagnaro P."/>
            <person name="Yildiz M."/>
            <person name="Macko-Podgorni A."/>
            <person name="Moranska E."/>
            <person name="Grzebelus E."/>
            <person name="Grzebelus D."/>
            <person name="Ashrafi H."/>
            <person name="Zheng Z."/>
            <person name="Cheng S."/>
            <person name="Spooner D."/>
            <person name="Van Deynze A."/>
            <person name="Simon P."/>
        </authorList>
    </citation>
    <scope>NUCLEOTIDE SEQUENCE [LARGE SCALE GENOMIC DNA]</scope>
    <source>
        <tissue evidence="27">Leaf</tissue>
    </source>
</reference>
<keyword evidence="8" id="KW-0597">Phosphoprotein</keyword>